<proteinExistence type="inferred from homology"/>
<evidence type="ECO:0000256" key="1">
    <source>
        <dbReference type="ARBA" id="ARBA00007592"/>
    </source>
</evidence>
<dbReference type="PANTHER" id="PTHR12128">
    <property type="entry name" value="DIHYDRODIPICOLINATE SYNTHASE"/>
    <property type="match status" value="1"/>
</dbReference>
<dbReference type="SMART" id="SM01130">
    <property type="entry name" value="DHDPS"/>
    <property type="match status" value="1"/>
</dbReference>
<keyword evidence="5" id="KW-1185">Reference proteome</keyword>
<dbReference type="EMBL" id="BAAAVT010000006">
    <property type="protein sequence ID" value="GAA3060114.1"/>
    <property type="molecule type" value="Genomic_DNA"/>
</dbReference>
<dbReference type="InterPro" id="IPR013785">
    <property type="entry name" value="Aldolase_TIM"/>
</dbReference>
<dbReference type="PANTHER" id="PTHR12128:SF66">
    <property type="entry name" value="4-HYDROXY-2-OXOGLUTARATE ALDOLASE, MITOCHONDRIAL"/>
    <property type="match status" value="1"/>
</dbReference>
<dbReference type="Proteomes" id="UP001500236">
    <property type="component" value="Unassembled WGS sequence"/>
</dbReference>
<sequence length="298" mass="31071">MPAPTAAEIFSGLSAFPLTPFRRAADGTDTVDLDAVSSLVARCASAGAQSITVLGSTGSYAYLDRTERRDVLEAAVAASPGSPVLAGVGALRTSAVLEHVRDAEAAGADGLLLAPVSYQPLSEDEVVGLFDDVCRRTELPVALYDNPRTTGFRFTPELYGRIAALPQLAAVKIPPLPEDPAQARDVVAAVRTEVPDDVALGISGDPSALRGLTSGCAAWFSVIGGVLPGAARRLVERRDDTELTPLWPLMATHGSLRVAAAAAEHLGLAPRDCLPRPLRGLDEDARAHVADALETVQP</sequence>
<keyword evidence="2 3" id="KW-0456">Lyase</keyword>
<evidence type="ECO:0000313" key="4">
    <source>
        <dbReference type="EMBL" id="GAA3060114.1"/>
    </source>
</evidence>
<evidence type="ECO:0000256" key="2">
    <source>
        <dbReference type="ARBA" id="ARBA00023239"/>
    </source>
</evidence>
<comment type="caution">
    <text evidence="4">The sequence shown here is derived from an EMBL/GenBank/DDBJ whole genome shotgun (WGS) entry which is preliminary data.</text>
</comment>
<dbReference type="PIRSF" id="PIRSF001365">
    <property type="entry name" value="DHDPS"/>
    <property type="match status" value="1"/>
</dbReference>
<dbReference type="SUPFAM" id="SSF51569">
    <property type="entry name" value="Aldolase"/>
    <property type="match status" value="1"/>
</dbReference>
<evidence type="ECO:0000313" key="5">
    <source>
        <dbReference type="Proteomes" id="UP001500236"/>
    </source>
</evidence>
<reference evidence="5" key="1">
    <citation type="journal article" date="2019" name="Int. J. Syst. Evol. Microbiol.">
        <title>The Global Catalogue of Microorganisms (GCM) 10K type strain sequencing project: providing services to taxonomists for standard genome sequencing and annotation.</title>
        <authorList>
            <consortium name="The Broad Institute Genomics Platform"/>
            <consortium name="The Broad Institute Genome Sequencing Center for Infectious Disease"/>
            <person name="Wu L."/>
            <person name="Ma J."/>
        </authorList>
    </citation>
    <scope>NUCLEOTIDE SEQUENCE [LARGE SCALE GENOMIC DNA]</scope>
    <source>
        <strain evidence="5">JCM 14309</strain>
    </source>
</reference>
<gene>
    <name evidence="4" type="ORF">GCM10010529_12260</name>
</gene>
<accession>A0ABP6LWT0</accession>
<dbReference type="PRINTS" id="PR00146">
    <property type="entry name" value="DHPICSNTHASE"/>
</dbReference>
<name>A0ABP6LWT0_9MICC</name>
<evidence type="ECO:0000256" key="3">
    <source>
        <dbReference type="PIRNR" id="PIRNR001365"/>
    </source>
</evidence>
<organism evidence="4 5">
    <name type="scientific">Nesterenkonia aethiopica</name>
    <dbReference type="NCBI Taxonomy" id="269144"/>
    <lineage>
        <taxon>Bacteria</taxon>
        <taxon>Bacillati</taxon>
        <taxon>Actinomycetota</taxon>
        <taxon>Actinomycetes</taxon>
        <taxon>Micrococcales</taxon>
        <taxon>Micrococcaceae</taxon>
        <taxon>Nesterenkonia</taxon>
    </lineage>
</organism>
<dbReference type="InterPro" id="IPR002220">
    <property type="entry name" value="DapA-like"/>
</dbReference>
<comment type="similarity">
    <text evidence="1 3">Belongs to the DapA family.</text>
</comment>
<dbReference type="RefSeq" id="WP_344681962.1">
    <property type="nucleotide sequence ID" value="NZ_BAAAVT010000006.1"/>
</dbReference>
<protein>
    <submittedName>
        <fullName evidence="4">Dihydrodipicolinate synthase family protein</fullName>
    </submittedName>
</protein>
<dbReference type="CDD" id="cd00408">
    <property type="entry name" value="DHDPS-like"/>
    <property type="match status" value="1"/>
</dbReference>
<dbReference type="Pfam" id="PF00701">
    <property type="entry name" value="DHDPS"/>
    <property type="match status" value="1"/>
</dbReference>
<dbReference type="Gene3D" id="3.20.20.70">
    <property type="entry name" value="Aldolase class I"/>
    <property type="match status" value="1"/>
</dbReference>